<evidence type="ECO:0000256" key="2">
    <source>
        <dbReference type="ARBA" id="ARBA00022729"/>
    </source>
</evidence>
<dbReference type="PANTHER" id="PTHR24369">
    <property type="entry name" value="ANTIGEN BSP, PUTATIVE-RELATED"/>
    <property type="match status" value="1"/>
</dbReference>
<reference evidence="4" key="1">
    <citation type="submission" date="2019-08" db="EMBL/GenBank/DDBJ databases">
        <title>The genome of the North American firefly Photinus pyralis.</title>
        <authorList>
            <consortium name="Photinus pyralis genome working group"/>
            <person name="Fallon T.R."/>
            <person name="Sander Lower S.E."/>
            <person name="Weng J.-K."/>
        </authorList>
    </citation>
    <scope>NUCLEOTIDE SEQUENCE</scope>
    <source>
        <strain evidence="4">TRF0915ILg1</strain>
        <tissue evidence="4">Whole body</tissue>
    </source>
</reference>
<accession>A0A8K0C3T0</accession>
<evidence type="ECO:0000313" key="4">
    <source>
        <dbReference type="EMBL" id="KAF2879098.1"/>
    </source>
</evidence>
<comment type="caution">
    <text evidence="4">The sequence shown here is derived from an EMBL/GenBank/DDBJ whole genome shotgun (WGS) entry which is preliminary data.</text>
</comment>
<evidence type="ECO:0000256" key="1">
    <source>
        <dbReference type="ARBA" id="ARBA00022614"/>
    </source>
</evidence>
<dbReference type="InterPro" id="IPR001611">
    <property type="entry name" value="Leu-rich_rpt"/>
</dbReference>
<dbReference type="PANTHER" id="PTHR24369:SF210">
    <property type="entry name" value="CHAOPTIN-RELATED"/>
    <property type="match status" value="1"/>
</dbReference>
<keyword evidence="2" id="KW-0732">Signal</keyword>
<dbReference type="SUPFAM" id="SSF52058">
    <property type="entry name" value="L domain-like"/>
    <property type="match status" value="1"/>
</dbReference>
<keyword evidence="1" id="KW-0433">Leucine-rich repeat</keyword>
<name>A0A8K0C3T0_IGNLU</name>
<sequence>MTYDSVMPELIIYQTTTESTATSIRISSRRCCSSTELLKQRKRNLIKMYMGLEGIPEGYPEVHTLNLGYNNIDQLSAFVFWNNSYTGVRKLYLQQNRIHHVSVNAFKGIRQVRQIDLSDNLITDFDPYTFKSNNRLQKLIVMNNLITFNRLQTFLLSHSIEYLVLSNNKIDQIYEMTFLGVPNLKSLVLNDNEIFGVSPNSFRTLDKLHYLSLANTGVHRLGESMFSRIPRTLNIEGTPLGLRFEPPLKKVTGESVARLLSLSRLMLEENYFDNPN</sequence>
<evidence type="ECO:0000256" key="3">
    <source>
        <dbReference type="ARBA" id="ARBA00022737"/>
    </source>
</evidence>
<dbReference type="InterPro" id="IPR050541">
    <property type="entry name" value="LRR_TM_domain-containing"/>
</dbReference>
<proteinExistence type="predicted"/>
<dbReference type="AlphaFoldDB" id="A0A8K0C3T0"/>
<organism evidence="4 5">
    <name type="scientific">Ignelater luminosus</name>
    <name type="common">Cucubano</name>
    <name type="synonym">Pyrophorus luminosus</name>
    <dbReference type="NCBI Taxonomy" id="2038154"/>
    <lineage>
        <taxon>Eukaryota</taxon>
        <taxon>Metazoa</taxon>
        <taxon>Ecdysozoa</taxon>
        <taxon>Arthropoda</taxon>
        <taxon>Hexapoda</taxon>
        <taxon>Insecta</taxon>
        <taxon>Pterygota</taxon>
        <taxon>Neoptera</taxon>
        <taxon>Endopterygota</taxon>
        <taxon>Coleoptera</taxon>
        <taxon>Polyphaga</taxon>
        <taxon>Elateriformia</taxon>
        <taxon>Elateroidea</taxon>
        <taxon>Elateridae</taxon>
        <taxon>Agrypninae</taxon>
        <taxon>Pyrophorini</taxon>
        <taxon>Ignelater</taxon>
    </lineage>
</organism>
<protein>
    <submittedName>
        <fullName evidence="4">Uncharacterized protein</fullName>
    </submittedName>
</protein>
<dbReference type="GO" id="GO:0005886">
    <property type="term" value="C:plasma membrane"/>
    <property type="evidence" value="ECO:0007669"/>
    <property type="project" value="TreeGrafter"/>
</dbReference>
<dbReference type="SMART" id="SM00369">
    <property type="entry name" value="LRR_TYP"/>
    <property type="match status" value="5"/>
</dbReference>
<dbReference type="EMBL" id="VTPC01091231">
    <property type="protein sequence ID" value="KAF2879098.1"/>
    <property type="molecule type" value="Genomic_DNA"/>
</dbReference>
<dbReference type="Pfam" id="PF13855">
    <property type="entry name" value="LRR_8"/>
    <property type="match status" value="2"/>
</dbReference>
<evidence type="ECO:0000313" key="5">
    <source>
        <dbReference type="Proteomes" id="UP000801492"/>
    </source>
</evidence>
<dbReference type="InterPro" id="IPR003591">
    <property type="entry name" value="Leu-rich_rpt_typical-subtyp"/>
</dbReference>
<gene>
    <name evidence="4" type="ORF">ILUMI_27075</name>
</gene>
<dbReference type="OrthoDB" id="676979at2759"/>
<dbReference type="Gene3D" id="3.80.10.10">
    <property type="entry name" value="Ribonuclease Inhibitor"/>
    <property type="match status" value="2"/>
</dbReference>
<keyword evidence="3" id="KW-0677">Repeat</keyword>
<keyword evidence="5" id="KW-1185">Reference proteome</keyword>
<dbReference type="Proteomes" id="UP000801492">
    <property type="component" value="Unassembled WGS sequence"/>
</dbReference>
<dbReference type="PROSITE" id="PS51450">
    <property type="entry name" value="LRR"/>
    <property type="match status" value="1"/>
</dbReference>
<dbReference type="InterPro" id="IPR032675">
    <property type="entry name" value="LRR_dom_sf"/>
</dbReference>